<feature type="domain" description="BHLH" evidence="5">
    <location>
        <begin position="23"/>
        <end position="74"/>
    </location>
</feature>
<comment type="caution">
    <text evidence="6">The sequence shown here is derived from an EMBL/GenBank/DDBJ whole genome shotgun (WGS) entry which is preliminary data.</text>
</comment>
<accession>A0A0K9Q403</accession>
<evidence type="ECO:0000256" key="2">
    <source>
        <dbReference type="ARBA" id="ARBA00023015"/>
    </source>
</evidence>
<proteinExistence type="inferred from homology"/>
<dbReference type="InterPro" id="IPR036638">
    <property type="entry name" value="HLH_DNA-bd_sf"/>
</dbReference>
<dbReference type="InterPro" id="IPR011598">
    <property type="entry name" value="bHLH_dom"/>
</dbReference>
<protein>
    <recommendedName>
        <fullName evidence="5">BHLH domain-containing protein</fullName>
    </recommendedName>
</protein>
<sequence length="147" mass="17242">MKKSIEVDEEETLIQKRKRTRYASKQKHTVTERKRREKINSRLDQLKQLLLPNNAYKMDRASMLDAAIAEVKHLQYQVQVFSTVLQYPRSLIQQQLRNEEGAKEPVVAPVLFPPIPLIKQYMSVRGSRNEDVCFEKKRSYYTISGGM</sequence>
<organism evidence="6 7">
    <name type="scientific">Zostera marina</name>
    <name type="common">Eelgrass</name>
    <dbReference type="NCBI Taxonomy" id="29655"/>
    <lineage>
        <taxon>Eukaryota</taxon>
        <taxon>Viridiplantae</taxon>
        <taxon>Streptophyta</taxon>
        <taxon>Embryophyta</taxon>
        <taxon>Tracheophyta</taxon>
        <taxon>Spermatophyta</taxon>
        <taxon>Magnoliopsida</taxon>
        <taxon>Liliopsida</taxon>
        <taxon>Zosteraceae</taxon>
        <taxon>Zostera</taxon>
    </lineage>
</organism>
<dbReference type="PROSITE" id="PS50888">
    <property type="entry name" value="BHLH"/>
    <property type="match status" value="1"/>
</dbReference>
<evidence type="ECO:0000313" key="6">
    <source>
        <dbReference type="EMBL" id="KMZ75180.1"/>
    </source>
</evidence>
<name>A0A0K9Q403_ZOSMR</name>
<dbReference type="CDD" id="cd11393">
    <property type="entry name" value="bHLH_AtbHLH_like"/>
    <property type="match status" value="1"/>
</dbReference>
<dbReference type="OrthoDB" id="690068at2759"/>
<dbReference type="InterPro" id="IPR045239">
    <property type="entry name" value="bHLH95_bHLH"/>
</dbReference>
<dbReference type="GO" id="GO:0003677">
    <property type="term" value="F:DNA binding"/>
    <property type="evidence" value="ECO:0007669"/>
    <property type="project" value="UniProtKB-KW"/>
</dbReference>
<dbReference type="PANTHER" id="PTHR45855:SF6">
    <property type="entry name" value="TRANSCRIPTION FACTOR ALC"/>
    <property type="match status" value="1"/>
</dbReference>
<keyword evidence="2" id="KW-0805">Transcription regulation</keyword>
<dbReference type="AlphaFoldDB" id="A0A0K9Q403"/>
<reference evidence="7" key="1">
    <citation type="journal article" date="2016" name="Nature">
        <title>The genome of the seagrass Zostera marina reveals angiosperm adaptation to the sea.</title>
        <authorList>
            <person name="Olsen J.L."/>
            <person name="Rouze P."/>
            <person name="Verhelst B."/>
            <person name="Lin Y.-C."/>
            <person name="Bayer T."/>
            <person name="Collen J."/>
            <person name="Dattolo E."/>
            <person name="De Paoli E."/>
            <person name="Dittami S."/>
            <person name="Maumus F."/>
            <person name="Michel G."/>
            <person name="Kersting A."/>
            <person name="Lauritano C."/>
            <person name="Lohaus R."/>
            <person name="Toepel M."/>
            <person name="Tonon T."/>
            <person name="Vanneste K."/>
            <person name="Amirebrahimi M."/>
            <person name="Brakel J."/>
            <person name="Bostroem C."/>
            <person name="Chovatia M."/>
            <person name="Grimwood J."/>
            <person name="Jenkins J.W."/>
            <person name="Jueterbock A."/>
            <person name="Mraz A."/>
            <person name="Stam W.T."/>
            <person name="Tice H."/>
            <person name="Bornberg-Bauer E."/>
            <person name="Green P.J."/>
            <person name="Pearson G.A."/>
            <person name="Procaccini G."/>
            <person name="Duarte C.M."/>
            <person name="Schmutz J."/>
            <person name="Reusch T.B.H."/>
            <person name="Van de Peer Y."/>
        </authorList>
    </citation>
    <scope>NUCLEOTIDE SEQUENCE [LARGE SCALE GENOMIC DNA]</scope>
    <source>
        <strain evidence="7">cv. Finnish</strain>
    </source>
</reference>
<keyword evidence="7" id="KW-1185">Reference proteome</keyword>
<gene>
    <name evidence="6" type="ORF">ZOSMA_118G00600</name>
</gene>
<dbReference type="InterPro" id="IPR031066">
    <property type="entry name" value="bHLH_ALC-like_plant"/>
</dbReference>
<evidence type="ECO:0000313" key="7">
    <source>
        <dbReference type="Proteomes" id="UP000036987"/>
    </source>
</evidence>
<keyword evidence="3" id="KW-0238">DNA-binding</keyword>
<evidence type="ECO:0000256" key="4">
    <source>
        <dbReference type="ARBA" id="ARBA00023163"/>
    </source>
</evidence>
<comment type="similarity">
    <text evidence="1">Belongs to the bHLH protein family.</text>
</comment>
<dbReference type="GO" id="GO:0005634">
    <property type="term" value="C:nucleus"/>
    <property type="evidence" value="ECO:0000318"/>
    <property type="project" value="GO_Central"/>
</dbReference>
<evidence type="ECO:0000256" key="1">
    <source>
        <dbReference type="ARBA" id="ARBA00005510"/>
    </source>
</evidence>
<dbReference type="SMART" id="SM00353">
    <property type="entry name" value="HLH"/>
    <property type="match status" value="1"/>
</dbReference>
<dbReference type="GO" id="GO:0046983">
    <property type="term" value="F:protein dimerization activity"/>
    <property type="evidence" value="ECO:0007669"/>
    <property type="project" value="InterPro"/>
</dbReference>
<dbReference type="SUPFAM" id="SSF47459">
    <property type="entry name" value="HLH, helix-loop-helix DNA-binding domain"/>
    <property type="match status" value="1"/>
</dbReference>
<evidence type="ECO:0000256" key="3">
    <source>
        <dbReference type="ARBA" id="ARBA00023125"/>
    </source>
</evidence>
<dbReference type="Gene3D" id="4.10.280.10">
    <property type="entry name" value="Helix-loop-helix DNA-binding domain"/>
    <property type="match status" value="1"/>
</dbReference>
<dbReference type="Pfam" id="PF00010">
    <property type="entry name" value="HLH"/>
    <property type="match status" value="1"/>
</dbReference>
<keyword evidence="4" id="KW-0804">Transcription</keyword>
<evidence type="ECO:0000259" key="5">
    <source>
        <dbReference type="PROSITE" id="PS50888"/>
    </source>
</evidence>
<dbReference type="PANTHER" id="PTHR45855">
    <property type="entry name" value="TRANSCRIPTION FACTOR PIF1-RELATED"/>
    <property type="match status" value="1"/>
</dbReference>
<dbReference type="EMBL" id="LFYR01000204">
    <property type="protein sequence ID" value="KMZ75180.1"/>
    <property type="molecule type" value="Genomic_DNA"/>
</dbReference>
<dbReference type="Proteomes" id="UP000036987">
    <property type="component" value="Unassembled WGS sequence"/>
</dbReference>